<feature type="region of interest" description="Disordered" evidence="8">
    <location>
        <begin position="1"/>
        <end position="40"/>
    </location>
</feature>
<dbReference type="InterPro" id="IPR005818">
    <property type="entry name" value="Histone_H1/H5_H15"/>
</dbReference>
<dbReference type="STRING" id="1965070.A0A443RK00"/>
<dbReference type="GO" id="GO:0031492">
    <property type="term" value="F:nucleosomal DNA binding"/>
    <property type="evidence" value="ECO:0007669"/>
    <property type="project" value="TreeGrafter"/>
</dbReference>
<feature type="compositionally biased region" description="Basic residues" evidence="8">
    <location>
        <begin position="142"/>
        <end position="164"/>
    </location>
</feature>
<proteinExistence type="inferred from homology"/>
<evidence type="ECO:0000256" key="7">
    <source>
        <dbReference type="RuleBase" id="RU003894"/>
    </source>
</evidence>
<evidence type="ECO:0000313" key="11">
    <source>
        <dbReference type="Proteomes" id="UP000285301"/>
    </source>
</evidence>
<dbReference type="SUPFAM" id="SSF46785">
    <property type="entry name" value="Winged helix' DNA-binding domain"/>
    <property type="match status" value="1"/>
</dbReference>
<keyword evidence="6 7" id="KW-0539">Nucleus</keyword>
<feature type="compositionally biased region" description="Basic and acidic residues" evidence="8">
    <location>
        <begin position="165"/>
        <end position="177"/>
    </location>
</feature>
<protein>
    <submittedName>
        <fullName evidence="10">Histone H1-like protein</fullName>
    </submittedName>
</protein>
<keyword evidence="4 7" id="KW-0158">Chromosome</keyword>
<comment type="function">
    <text evidence="1">Histones H1 are necessary for the condensation of nucleosome chains into higher-order structures.</text>
</comment>
<evidence type="ECO:0000256" key="2">
    <source>
        <dbReference type="ARBA" id="ARBA00004123"/>
    </source>
</evidence>
<gene>
    <name evidence="10" type="ORF">B4U79_06408</name>
</gene>
<dbReference type="Pfam" id="PF00538">
    <property type="entry name" value="Linker_histone"/>
    <property type="match status" value="1"/>
</dbReference>
<evidence type="ECO:0000256" key="4">
    <source>
        <dbReference type="ARBA" id="ARBA00022454"/>
    </source>
</evidence>
<organism evidence="10 11">
    <name type="scientific">Dinothrombium tinctorium</name>
    <dbReference type="NCBI Taxonomy" id="1965070"/>
    <lineage>
        <taxon>Eukaryota</taxon>
        <taxon>Metazoa</taxon>
        <taxon>Ecdysozoa</taxon>
        <taxon>Arthropoda</taxon>
        <taxon>Chelicerata</taxon>
        <taxon>Arachnida</taxon>
        <taxon>Acari</taxon>
        <taxon>Acariformes</taxon>
        <taxon>Trombidiformes</taxon>
        <taxon>Prostigmata</taxon>
        <taxon>Anystina</taxon>
        <taxon>Parasitengona</taxon>
        <taxon>Trombidioidea</taxon>
        <taxon>Trombidiidae</taxon>
        <taxon>Dinothrombium</taxon>
    </lineage>
</organism>
<evidence type="ECO:0000256" key="3">
    <source>
        <dbReference type="ARBA" id="ARBA00004286"/>
    </source>
</evidence>
<dbReference type="SMART" id="SM00526">
    <property type="entry name" value="H15"/>
    <property type="match status" value="1"/>
</dbReference>
<dbReference type="GO" id="GO:0045910">
    <property type="term" value="P:negative regulation of DNA recombination"/>
    <property type="evidence" value="ECO:0007669"/>
    <property type="project" value="TreeGrafter"/>
</dbReference>
<evidence type="ECO:0000256" key="5">
    <source>
        <dbReference type="ARBA" id="ARBA00023125"/>
    </source>
</evidence>
<dbReference type="PANTHER" id="PTHR11467">
    <property type="entry name" value="HISTONE H1"/>
    <property type="match status" value="1"/>
</dbReference>
<comment type="subcellular location">
    <subcellularLocation>
        <location evidence="3">Chromosome</location>
    </subcellularLocation>
    <subcellularLocation>
        <location evidence="2 7">Nucleus</location>
    </subcellularLocation>
</comment>
<dbReference type="FunFam" id="1.10.10.10:FF:000140">
    <property type="entry name" value="Histone H1.0"/>
    <property type="match status" value="1"/>
</dbReference>
<dbReference type="GO" id="GO:0030261">
    <property type="term" value="P:chromosome condensation"/>
    <property type="evidence" value="ECO:0007669"/>
    <property type="project" value="TreeGrafter"/>
</dbReference>
<feature type="compositionally biased region" description="Basic residues" evidence="8">
    <location>
        <begin position="23"/>
        <end position="34"/>
    </location>
</feature>
<comment type="caution">
    <text evidence="10">The sequence shown here is derived from an EMBL/GenBank/DDBJ whole genome shotgun (WGS) entry which is preliminary data.</text>
</comment>
<dbReference type="PROSITE" id="PS51504">
    <property type="entry name" value="H15"/>
    <property type="match status" value="1"/>
</dbReference>
<feature type="compositionally biased region" description="Basic residues" evidence="8">
    <location>
        <begin position="178"/>
        <end position="207"/>
    </location>
</feature>
<keyword evidence="11" id="KW-1185">Reference proteome</keyword>
<evidence type="ECO:0000256" key="8">
    <source>
        <dbReference type="SAM" id="MobiDB-lite"/>
    </source>
</evidence>
<evidence type="ECO:0000256" key="6">
    <source>
        <dbReference type="ARBA" id="ARBA00023242"/>
    </source>
</evidence>
<dbReference type="OrthoDB" id="6437163at2759"/>
<feature type="domain" description="H15" evidence="9">
    <location>
        <begin position="38"/>
        <end position="112"/>
    </location>
</feature>
<evidence type="ECO:0000259" key="9">
    <source>
        <dbReference type="PROSITE" id="PS51504"/>
    </source>
</evidence>
<feature type="compositionally biased region" description="Basic and acidic residues" evidence="8">
    <location>
        <begin position="125"/>
        <end position="141"/>
    </location>
</feature>
<accession>A0A443RK00</accession>
<dbReference type="GO" id="GO:0005634">
    <property type="term" value="C:nucleus"/>
    <property type="evidence" value="ECO:0007669"/>
    <property type="project" value="UniProtKB-SubCell"/>
</dbReference>
<dbReference type="Proteomes" id="UP000285301">
    <property type="component" value="Unassembled WGS sequence"/>
</dbReference>
<feature type="compositionally biased region" description="Low complexity" evidence="8">
    <location>
        <begin position="7"/>
        <end position="22"/>
    </location>
</feature>
<name>A0A443RK00_9ACAR</name>
<reference evidence="10 11" key="1">
    <citation type="journal article" date="2018" name="Gigascience">
        <title>Genomes of trombidid mites reveal novel predicted allergens and laterally-transferred genes associated with secondary metabolism.</title>
        <authorList>
            <person name="Dong X."/>
            <person name="Chaisiri K."/>
            <person name="Xia D."/>
            <person name="Armstrong S.D."/>
            <person name="Fang Y."/>
            <person name="Donnelly M.J."/>
            <person name="Kadowaki T."/>
            <person name="McGarry J.W."/>
            <person name="Darby A.C."/>
            <person name="Makepeace B.L."/>
        </authorList>
    </citation>
    <scope>NUCLEOTIDE SEQUENCE [LARGE SCALE GENOMIC DNA]</scope>
    <source>
        <strain evidence="10">UoL-WK</strain>
    </source>
</reference>
<dbReference type="InterPro" id="IPR036390">
    <property type="entry name" value="WH_DNA-bd_sf"/>
</dbReference>
<dbReference type="Gene3D" id="1.10.10.10">
    <property type="entry name" value="Winged helix-like DNA-binding domain superfamily/Winged helix DNA-binding domain"/>
    <property type="match status" value="1"/>
</dbReference>
<dbReference type="GO" id="GO:0000786">
    <property type="term" value="C:nucleosome"/>
    <property type="evidence" value="ECO:0007669"/>
    <property type="project" value="InterPro"/>
</dbReference>
<dbReference type="GO" id="GO:0030527">
    <property type="term" value="F:structural constituent of chromatin"/>
    <property type="evidence" value="ECO:0007669"/>
    <property type="project" value="InterPro"/>
</dbReference>
<dbReference type="AlphaFoldDB" id="A0A443RK00"/>
<evidence type="ECO:0000313" key="10">
    <source>
        <dbReference type="EMBL" id="RWS15588.1"/>
    </source>
</evidence>
<dbReference type="GO" id="GO:0003690">
    <property type="term" value="F:double-stranded DNA binding"/>
    <property type="evidence" value="ECO:0007669"/>
    <property type="project" value="TreeGrafter"/>
</dbReference>
<dbReference type="InterPro" id="IPR005819">
    <property type="entry name" value="H1/H5"/>
</dbReference>
<dbReference type="CDD" id="cd00073">
    <property type="entry name" value="H15"/>
    <property type="match status" value="1"/>
</dbReference>
<evidence type="ECO:0000256" key="1">
    <source>
        <dbReference type="ARBA" id="ARBA00002809"/>
    </source>
</evidence>
<dbReference type="PANTHER" id="PTHR11467:SF20">
    <property type="entry name" value="H15 DOMAIN-CONTAINING PROTEIN-RELATED"/>
    <property type="match status" value="1"/>
</dbReference>
<dbReference type="EMBL" id="NCKU01000418">
    <property type="protein sequence ID" value="RWS15588.1"/>
    <property type="molecule type" value="Genomic_DNA"/>
</dbReference>
<comment type="similarity">
    <text evidence="7">Belongs to the histone H1/H5 family.</text>
</comment>
<feature type="region of interest" description="Disordered" evidence="8">
    <location>
        <begin position="94"/>
        <end position="207"/>
    </location>
</feature>
<dbReference type="InterPro" id="IPR036388">
    <property type="entry name" value="WH-like_DNA-bd_sf"/>
</dbReference>
<keyword evidence="5 7" id="KW-0238">DNA-binding</keyword>
<dbReference type="GO" id="GO:0006334">
    <property type="term" value="P:nucleosome assembly"/>
    <property type="evidence" value="ECO:0007669"/>
    <property type="project" value="InterPro"/>
</dbReference>
<sequence>MSSEPQTVPAAAATPTAKATPKGGKKKTAVKKAKTVASHPPIAEMVNEAITNLKDKNGSSAQAIKKYVSVHYKVDVEKLAPFIKKYLKTSVVKGDLVQTKGKGASGSFKMSKDAKAKKASKPKVKKEGGEKKATPKKEGAKKSVKKVTKEKKASPKKASAKKAAKPKEKVSKVEKKPKASKAAKPKTPKKKAATKAKKTPKKATLKK</sequence>
<dbReference type="PRINTS" id="PR00624">
    <property type="entry name" value="HISTONEH5"/>
</dbReference>